<comment type="similarity">
    <text evidence="2 12">Belongs to the peptidase M48B family.</text>
</comment>
<feature type="domain" description="Peptidase M48" evidence="13">
    <location>
        <begin position="93"/>
        <end position="317"/>
    </location>
</feature>
<dbReference type="EC" id="3.4.24.-" evidence="12"/>
<evidence type="ECO:0000256" key="1">
    <source>
        <dbReference type="ARBA" id="ARBA00004651"/>
    </source>
</evidence>
<dbReference type="Pfam" id="PF01435">
    <property type="entry name" value="Peptidase_M48"/>
    <property type="match status" value="1"/>
</dbReference>
<feature type="binding site" evidence="12">
    <location>
        <position position="231"/>
    </location>
    <ligand>
        <name>Zn(2+)</name>
        <dbReference type="ChEBI" id="CHEBI:29105"/>
        <note>catalytic</note>
    </ligand>
</feature>
<evidence type="ECO:0000313" key="15">
    <source>
        <dbReference type="Proteomes" id="UP000178812"/>
    </source>
</evidence>
<dbReference type="Gene3D" id="3.30.2010.10">
    <property type="entry name" value="Metalloproteases ('zincins'), catalytic domain"/>
    <property type="match status" value="1"/>
</dbReference>
<evidence type="ECO:0000256" key="8">
    <source>
        <dbReference type="ARBA" id="ARBA00022833"/>
    </source>
</evidence>
<dbReference type="EMBL" id="MGFM01000034">
    <property type="protein sequence ID" value="OGM05526.1"/>
    <property type="molecule type" value="Genomic_DNA"/>
</dbReference>
<evidence type="ECO:0000256" key="10">
    <source>
        <dbReference type="ARBA" id="ARBA00023049"/>
    </source>
</evidence>
<comment type="cofactor">
    <cofactor evidence="12">
        <name>Zn(2+)</name>
        <dbReference type="ChEBI" id="CHEBI:29105"/>
    </cofactor>
    <text evidence="12">Binds 1 zinc ion per subunit.</text>
</comment>
<evidence type="ECO:0000256" key="12">
    <source>
        <dbReference type="HAMAP-Rule" id="MF_00188"/>
    </source>
</evidence>
<accession>A0A1F7WRU3</accession>
<dbReference type="AlphaFoldDB" id="A0A1F7WRU3"/>
<dbReference type="InterPro" id="IPR022919">
    <property type="entry name" value="Pept_M48_protease_HtpX"/>
</dbReference>
<evidence type="ECO:0000256" key="5">
    <source>
        <dbReference type="ARBA" id="ARBA00022692"/>
    </source>
</evidence>
<keyword evidence="4 12" id="KW-0645">Protease</keyword>
<name>A0A1F7WRU3_9BACT</name>
<organism evidence="14 15">
    <name type="scientific">Candidatus Woesebacteria bacterium GWB1_43_5</name>
    <dbReference type="NCBI Taxonomy" id="1802474"/>
    <lineage>
        <taxon>Bacteria</taxon>
        <taxon>Candidatus Woeseibacteriota</taxon>
    </lineage>
</organism>
<proteinExistence type="inferred from homology"/>
<protein>
    <recommendedName>
        <fullName evidence="12">Protease HtpX homolog</fullName>
        <ecNumber evidence="12">3.4.24.-</ecNumber>
    </recommendedName>
</protein>
<dbReference type="GO" id="GO:0006508">
    <property type="term" value="P:proteolysis"/>
    <property type="evidence" value="ECO:0007669"/>
    <property type="project" value="UniProtKB-KW"/>
</dbReference>
<dbReference type="CDD" id="cd07340">
    <property type="entry name" value="M48B_Htpx_like"/>
    <property type="match status" value="1"/>
</dbReference>
<keyword evidence="5 12" id="KW-0812">Transmembrane</keyword>
<feature type="transmembrane region" description="Helical" evidence="12">
    <location>
        <begin position="16"/>
        <end position="41"/>
    </location>
</feature>
<keyword evidence="11 12" id="KW-0472">Membrane</keyword>
<feature type="binding site" evidence="12">
    <location>
        <position position="155"/>
    </location>
    <ligand>
        <name>Zn(2+)</name>
        <dbReference type="ChEBI" id="CHEBI:29105"/>
        <note>catalytic</note>
    </ligand>
</feature>
<feature type="active site" evidence="12">
    <location>
        <position position="152"/>
    </location>
</feature>
<dbReference type="GO" id="GO:0004222">
    <property type="term" value="F:metalloendopeptidase activity"/>
    <property type="evidence" value="ECO:0007669"/>
    <property type="project" value="UniProtKB-UniRule"/>
</dbReference>
<evidence type="ECO:0000256" key="6">
    <source>
        <dbReference type="ARBA" id="ARBA00022723"/>
    </source>
</evidence>
<evidence type="ECO:0000256" key="9">
    <source>
        <dbReference type="ARBA" id="ARBA00022989"/>
    </source>
</evidence>
<evidence type="ECO:0000256" key="3">
    <source>
        <dbReference type="ARBA" id="ARBA00022475"/>
    </source>
</evidence>
<dbReference type="PANTHER" id="PTHR43221:SF1">
    <property type="entry name" value="PROTEASE HTPX"/>
    <property type="match status" value="1"/>
</dbReference>
<feature type="transmembrane region" description="Helical" evidence="12">
    <location>
        <begin position="202"/>
        <end position="222"/>
    </location>
</feature>
<keyword evidence="9 12" id="KW-1133">Transmembrane helix</keyword>
<keyword evidence="6 12" id="KW-0479">Metal-binding</keyword>
<keyword evidence="8 12" id="KW-0862">Zinc</keyword>
<evidence type="ECO:0000256" key="7">
    <source>
        <dbReference type="ARBA" id="ARBA00022801"/>
    </source>
</evidence>
<dbReference type="PANTHER" id="PTHR43221">
    <property type="entry name" value="PROTEASE HTPX"/>
    <property type="match status" value="1"/>
</dbReference>
<evidence type="ECO:0000256" key="4">
    <source>
        <dbReference type="ARBA" id="ARBA00022670"/>
    </source>
</evidence>
<sequence>MINIYEAVAANNRKSVVVIIGFMVFATLAVYFISQAIGVYVGYEPGGLGLAGAALIISGLISFGGYWFSDKIVLGISGARPADKSRDYLFFTVAENLAIGTGLPTPKLYVIQDTAPNAFATGRDSKHAVICATTGLLQKLDRTQLEGVIAHELSHIRHYDMRLMSIVVVLVGTVALLGDWFLRMSWYGRRSDSDRKSDQMGAIILIVGLVFAVLSPIIAQLIQLAISRRREFLADAGAISITRQPEGLISALRKISADHEPLEAANKATAHLYIINPFKSDSPQASRPEHRRGVDWFSGLFNTHPPVAERITALRRMS</sequence>
<gene>
    <name evidence="12" type="primary">htpX</name>
    <name evidence="14" type="ORF">A2125_00805</name>
</gene>
<keyword evidence="10 12" id="KW-0482">Metalloprotease</keyword>
<comment type="caution">
    <text evidence="14">The sequence shown here is derived from an EMBL/GenBank/DDBJ whole genome shotgun (WGS) entry which is preliminary data.</text>
</comment>
<feature type="transmembrane region" description="Helical" evidence="12">
    <location>
        <begin position="47"/>
        <end position="68"/>
    </location>
</feature>
<dbReference type="GO" id="GO:0005886">
    <property type="term" value="C:plasma membrane"/>
    <property type="evidence" value="ECO:0007669"/>
    <property type="project" value="UniProtKB-SubCell"/>
</dbReference>
<evidence type="ECO:0000256" key="11">
    <source>
        <dbReference type="ARBA" id="ARBA00023136"/>
    </source>
</evidence>
<comment type="subcellular location">
    <subcellularLocation>
        <location evidence="1 12">Cell membrane</location>
        <topology evidence="1 12">Multi-pass membrane protein</topology>
    </subcellularLocation>
</comment>
<dbReference type="InterPro" id="IPR001915">
    <property type="entry name" value="Peptidase_M48"/>
</dbReference>
<dbReference type="HAMAP" id="MF_00188">
    <property type="entry name" value="Pept_M48_protease_HtpX"/>
    <property type="match status" value="1"/>
</dbReference>
<reference evidence="14 15" key="1">
    <citation type="journal article" date="2016" name="Nat. Commun.">
        <title>Thousands of microbial genomes shed light on interconnected biogeochemical processes in an aquifer system.</title>
        <authorList>
            <person name="Anantharaman K."/>
            <person name="Brown C.T."/>
            <person name="Hug L.A."/>
            <person name="Sharon I."/>
            <person name="Castelle C.J."/>
            <person name="Probst A.J."/>
            <person name="Thomas B.C."/>
            <person name="Singh A."/>
            <person name="Wilkins M.J."/>
            <person name="Karaoz U."/>
            <person name="Brodie E.L."/>
            <person name="Williams K.H."/>
            <person name="Hubbard S.S."/>
            <person name="Banfield J.F."/>
        </authorList>
    </citation>
    <scope>NUCLEOTIDE SEQUENCE [LARGE SCALE GENOMIC DNA]</scope>
</reference>
<evidence type="ECO:0000259" key="13">
    <source>
        <dbReference type="Pfam" id="PF01435"/>
    </source>
</evidence>
<feature type="binding site" evidence="12">
    <location>
        <position position="151"/>
    </location>
    <ligand>
        <name>Zn(2+)</name>
        <dbReference type="ChEBI" id="CHEBI:29105"/>
        <note>catalytic</note>
    </ligand>
</feature>
<dbReference type="GO" id="GO:0008270">
    <property type="term" value="F:zinc ion binding"/>
    <property type="evidence" value="ECO:0007669"/>
    <property type="project" value="UniProtKB-UniRule"/>
</dbReference>
<evidence type="ECO:0000256" key="2">
    <source>
        <dbReference type="ARBA" id="ARBA00009779"/>
    </source>
</evidence>
<keyword evidence="3 12" id="KW-1003">Cell membrane</keyword>
<dbReference type="Proteomes" id="UP000178812">
    <property type="component" value="Unassembled WGS sequence"/>
</dbReference>
<evidence type="ECO:0000313" key="14">
    <source>
        <dbReference type="EMBL" id="OGM05526.1"/>
    </source>
</evidence>
<feature type="transmembrane region" description="Helical" evidence="12">
    <location>
        <begin position="163"/>
        <end position="182"/>
    </location>
</feature>
<keyword evidence="7 12" id="KW-0378">Hydrolase</keyword>
<dbReference type="InterPro" id="IPR050083">
    <property type="entry name" value="HtpX_protease"/>
</dbReference>